<dbReference type="RefSeq" id="WP_109685019.1">
    <property type="nucleotide sequence ID" value="NZ_QGDN01000001.1"/>
</dbReference>
<evidence type="ECO:0000313" key="2">
    <source>
        <dbReference type="Proteomes" id="UP000250028"/>
    </source>
</evidence>
<keyword evidence="2" id="KW-1185">Reference proteome</keyword>
<sequence length="97" mass="11016">MTTTLTASQLGRQHHGRLIRIPHGGWTGHRDIVLIGIRRWEFEGVQRTELLALDGTGRWAGVAHSVAADAMLTILEESPRTRRRPRLVERNYRSASH</sequence>
<evidence type="ECO:0000313" key="1">
    <source>
        <dbReference type="EMBL" id="SSA34433.1"/>
    </source>
</evidence>
<dbReference type="AlphaFoldDB" id="A0A2Y9C1J5"/>
<reference evidence="2" key="1">
    <citation type="submission" date="2016-10" db="EMBL/GenBank/DDBJ databases">
        <authorList>
            <person name="Varghese N."/>
            <person name="Submissions S."/>
        </authorList>
    </citation>
    <scope>NUCLEOTIDE SEQUENCE [LARGE SCALE GENOMIC DNA]</scope>
    <source>
        <strain evidence="2">DSM 22951</strain>
    </source>
</reference>
<proteinExistence type="predicted"/>
<accession>A0A2Y9C1J5</accession>
<dbReference type="EMBL" id="UESZ01000001">
    <property type="protein sequence ID" value="SSA34433.1"/>
    <property type="molecule type" value="Genomic_DNA"/>
</dbReference>
<dbReference type="Proteomes" id="UP000250028">
    <property type="component" value="Unassembled WGS sequence"/>
</dbReference>
<organism evidence="1 2">
    <name type="scientific">Branchiibius hedensis</name>
    <dbReference type="NCBI Taxonomy" id="672460"/>
    <lineage>
        <taxon>Bacteria</taxon>
        <taxon>Bacillati</taxon>
        <taxon>Actinomycetota</taxon>
        <taxon>Actinomycetes</taxon>
        <taxon>Micrococcales</taxon>
        <taxon>Dermacoccaceae</taxon>
        <taxon>Branchiibius</taxon>
    </lineage>
</organism>
<name>A0A2Y9C1J5_9MICO</name>
<protein>
    <submittedName>
        <fullName evidence="1">Uncharacterized protein</fullName>
    </submittedName>
</protein>
<gene>
    <name evidence="1" type="ORF">SAMN04489750_1752</name>
</gene>